<dbReference type="InterPro" id="IPR011998">
    <property type="entry name" value="Flavi_Glycoprot_E_cen/dimer"/>
</dbReference>
<evidence type="ECO:0000256" key="66">
    <source>
        <dbReference type="PIRSR" id="PIRSR003817-3"/>
    </source>
</evidence>
<dbReference type="GO" id="GO:0042025">
    <property type="term" value="C:host cell nucleus"/>
    <property type="evidence" value="ECO:0007669"/>
    <property type="project" value="UniProtKB-SubCell"/>
</dbReference>
<evidence type="ECO:0000256" key="5">
    <source>
        <dbReference type="ARBA" id="ARBA00004407"/>
    </source>
</evidence>
<evidence type="ECO:0000256" key="61">
    <source>
        <dbReference type="ARBA" id="ARBA00059152"/>
    </source>
</evidence>
<evidence type="ECO:0000256" key="24">
    <source>
        <dbReference type="ARBA" id="ARBA00022692"/>
    </source>
</evidence>
<evidence type="ECO:0000256" key="3">
    <source>
        <dbReference type="ARBA" id="ARBA00004153"/>
    </source>
</evidence>
<evidence type="ECO:0000256" key="57">
    <source>
        <dbReference type="ARBA" id="ARBA00047062"/>
    </source>
</evidence>
<evidence type="ECO:0000256" key="38">
    <source>
        <dbReference type="ARBA" id="ARBA00022884"/>
    </source>
</evidence>
<dbReference type="Pfam" id="PF01349">
    <property type="entry name" value="Flavi_NS4B"/>
    <property type="match status" value="1"/>
</dbReference>
<dbReference type="Pfam" id="PF21659">
    <property type="entry name" value="Flavi_E_stem"/>
    <property type="match status" value="1"/>
</dbReference>
<dbReference type="InterPro" id="IPR036253">
    <property type="entry name" value="Glycoprot_cen/dimer_sf"/>
</dbReference>
<dbReference type="GO" id="GO:0039502">
    <property type="term" value="P:symbiont-mediated suppression of host type I interferon-mediated signaling pathway"/>
    <property type="evidence" value="ECO:0007669"/>
    <property type="project" value="UniProtKB-KW"/>
</dbReference>
<organismHost>
    <name type="scientific">Sporophila caerulescens</name>
    <name type="common">double-collared seedeater</name>
    <dbReference type="NCBI Taxonomy" id="256689"/>
</organismHost>
<organismHost>
    <name type="scientific">Haemagogus</name>
    <dbReference type="NCBI Taxonomy" id="7180"/>
</organismHost>
<comment type="subcellular location">
    <subcellularLocation>
        <location evidence="5">Host cytoplasm</location>
        <location evidence="5">Host perinuclear region</location>
    </subcellularLocation>
    <subcellularLocation>
        <location evidence="3">Host endoplasmic reticulum membrane</location>
        <topology evidence="3">Multi-pass membrane protein</topology>
    </subcellularLocation>
    <subcellularLocation>
        <location evidence="6">Host endoplasmic reticulum membrane</location>
        <topology evidence="6">Peripheral membrane protein</topology>
        <orientation evidence="6">Cytoplasmic side</orientation>
    </subcellularLocation>
    <subcellularLocation>
        <location evidence="51">Host endoplasmic reticulum membrane</location>
        <topology evidence="51">Peripheral membrane protein</topology>
        <orientation evidence="51">Lumenal side</orientation>
    </subcellularLocation>
    <subcellularLocation>
        <location evidence="2">Host nucleus</location>
    </subcellularLocation>
    <subcellularLocation>
        <location evidence="7">Secreted</location>
    </subcellularLocation>
    <subcellularLocation>
        <location evidence="4">Virion membrane</location>
        <topology evidence="4">Multi-pass membrane protein</topology>
    </subcellularLocation>
</comment>
<comment type="catalytic activity">
    <reaction evidence="52">
        <text>Selective hydrolysis of -Xaa-Xaa-|-Yaa- bonds in which each of the Xaa can be either Arg or Lys and Yaa can be either Ser or Ala.</text>
        <dbReference type="EC" id="3.4.21.91"/>
    </reaction>
</comment>
<dbReference type="InterPro" id="IPR038055">
    <property type="entry name" value="Glycoprot_E_dimer_dom"/>
</dbReference>
<feature type="transmembrane region" description="Helical" evidence="69">
    <location>
        <begin position="2304"/>
        <end position="2321"/>
    </location>
</feature>
<dbReference type="InterPro" id="IPR002535">
    <property type="entry name" value="Flavi_propep"/>
</dbReference>
<evidence type="ECO:0000256" key="37">
    <source>
        <dbReference type="ARBA" id="ARBA00022883"/>
    </source>
</evidence>
<protein>
    <recommendedName>
        <fullName evidence="8">Genome polyprotein</fullName>
    </recommendedName>
</protein>
<keyword evidence="26 67" id="KW-0479">Metal-binding</keyword>
<keyword evidence="38" id="KW-0694">RNA-binding</keyword>
<evidence type="ECO:0000256" key="10">
    <source>
        <dbReference type="ARBA" id="ARBA00022506"/>
    </source>
</evidence>
<feature type="disulfide bond" evidence="66">
    <location>
        <begin position="591"/>
        <end position="622"/>
    </location>
</feature>
<evidence type="ECO:0000256" key="44">
    <source>
        <dbReference type="ARBA" id="ARBA00023157"/>
    </source>
</evidence>
<evidence type="ECO:0000256" key="7">
    <source>
        <dbReference type="ARBA" id="ARBA00004613"/>
    </source>
</evidence>
<evidence type="ECO:0000256" key="27">
    <source>
        <dbReference type="ARBA" id="ARBA00022741"/>
    </source>
</evidence>
<dbReference type="InterPro" id="IPR000069">
    <property type="entry name" value="Env_glycoprot_M_flavivir"/>
</dbReference>
<dbReference type="PROSITE" id="PS51194">
    <property type="entry name" value="HELICASE_CTER"/>
    <property type="match status" value="1"/>
</dbReference>
<dbReference type="InterPro" id="IPR000336">
    <property type="entry name" value="Flavivir/Alphavir_Ig-like_sf"/>
</dbReference>
<evidence type="ECO:0000256" key="48">
    <source>
        <dbReference type="ARBA" id="ARBA00023258"/>
    </source>
</evidence>
<feature type="transmembrane region" description="Helical" evidence="69">
    <location>
        <begin position="2196"/>
        <end position="2213"/>
    </location>
</feature>
<keyword evidence="47" id="KW-1035">Host cytoplasm</keyword>
<evidence type="ECO:0000256" key="13">
    <source>
        <dbReference type="ARBA" id="ARBA00022553"/>
    </source>
</evidence>
<evidence type="ECO:0000256" key="25">
    <source>
        <dbReference type="ARBA" id="ARBA00022695"/>
    </source>
</evidence>
<feature type="disulfide bond" evidence="66">
    <location>
        <begin position="346"/>
        <end position="402"/>
    </location>
</feature>
<dbReference type="InterPro" id="IPR011492">
    <property type="entry name" value="Flavi_DEAD"/>
</dbReference>
<evidence type="ECO:0000256" key="15">
    <source>
        <dbReference type="ARBA" id="ARBA00022562"/>
    </source>
</evidence>
<feature type="binding site" evidence="67">
    <location>
        <position position="3371"/>
    </location>
    <ligand>
        <name>Zn(2+)</name>
        <dbReference type="ChEBI" id="CHEBI:29105"/>
        <label>2</label>
    </ligand>
</feature>
<dbReference type="InterPro" id="IPR014412">
    <property type="entry name" value="Gen_Poly_FLV"/>
</dbReference>
<dbReference type="InterPro" id="IPR000404">
    <property type="entry name" value="Flavi_NS4A"/>
</dbReference>
<dbReference type="Pfam" id="PF20483">
    <property type="entry name" value="Flavi_NS5_thumb"/>
    <property type="match status" value="1"/>
</dbReference>
<dbReference type="InterPro" id="IPR001650">
    <property type="entry name" value="Helicase_C-like"/>
</dbReference>
<dbReference type="InterPro" id="IPR001122">
    <property type="entry name" value="Flavi_capsidC"/>
</dbReference>
<feature type="binding site" evidence="67">
    <location>
        <position position="2959"/>
    </location>
    <ligand>
        <name>Zn(2+)</name>
        <dbReference type="ChEBI" id="CHEBI:29105"/>
        <label>1</label>
    </ligand>
</feature>
<dbReference type="GO" id="GO:0039563">
    <property type="term" value="P:symbiont-mediated suppression of host JAK-STAT cascade via inhibition of STAT1 activity"/>
    <property type="evidence" value="ECO:0007669"/>
    <property type="project" value="UniProtKB-KW"/>
</dbReference>
<organismHost>
    <name type="scientific">Molothrus bonariensis</name>
    <name type="common">Shiny cowbird</name>
    <name type="synonym">Tanagra bonariensis</name>
    <dbReference type="NCBI Taxonomy" id="84836"/>
</organismHost>
<keyword evidence="37" id="KW-1106">Inhibition of host STAT2 by virus</keyword>
<feature type="active site" description="Charge relay system; for serine protease NS3 activity" evidence="64">
    <location>
        <position position="1633"/>
    </location>
</feature>
<evidence type="ECO:0000256" key="30">
    <source>
        <dbReference type="ARBA" id="ARBA00022806"/>
    </source>
</evidence>
<dbReference type="Pfam" id="PF01005">
    <property type="entry name" value="Flavi_NS2A"/>
    <property type="match status" value="1"/>
</dbReference>
<comment type="subunit">
    <text evidence="63">Homodimer. Interacts with host STAT2; this interaction inhibits the phosphorylation of the latter, and, when all viral proteins are present (polyprotein), targets STAT2 for degradation. Interacts with serine protease NS3.</text>
</comment>
<dbReference type="InterPro" id="IPR029063">
    <property type="entry name" value="SAM-dependent_MTases_sf"/>
</dbReference>
<keyword evidence="32" id="KW-1114">Inhibition of host interferon signaling pathway by virus</keyword>
<evidence type="ECO:0000256" key="40">
    <source>
        <dbReference type="ARBA" id="ARBA00022961"/>
    </source>
</evidence>
<keyword evidence="9" id="KW-0696">RNA-directed RNA polymerase</keyword>
<dbReference type="Pfam" id="PF01350">
    <property type="entry name" value="Flavi_NS4A"/>
    <property type="match status" value="1"/>
</dbReference>
<keyword evidence="44 66" id="KW-1015">Disulfide bond</keyword>
<accession>A0A4D6TY20</accession>
<dbReference type="CDD" id="cd17931">
    <property type="entry name" value="DEXHc_viral_Ns3"/>
    <property type="match status" value="1"/>
</dbReference>
<dbReference type="GO" id="GO:0046718">
    <property type="term" value="P:symbiont entry into host cell"/>
    <property type="evidence" value="ECO:0007669"/>
    <property type="project" value="UniProtKB-KW"/>
</dbReference>
<evidence type="ECO:0000256" key="23">
    <source>
        <dbReference type="ARBA" id="ARBA00022691"/>
    </source>
</evidence>
<dbReference type="PROSITE" id="PS51591">
    <property type="entry name" value="RNA_CAP01_NS5_MT"/>
    <property type="match status" value="1"/>
</dbReference>
<dbReference type="CDD" id="cd17038">
    <property type="entry name" value="Flavi_M"/>
    <property type="match status" value="1"/>
</dbReference>
<feature type="transmembrane region" description="Helical" evidence="69">
    <location>
        <begin position="1304"/>
        <end position="1323"/>
    </location>
</feature>
<feature type="transmembrane region" description="Helical" evidence="69">
    <location>
        <begin position="1471"/>
        <end position="1491"/>
    </location>
</feature>
<evidence type="ECO:0000256" key="59">
    <source>
        <dbReference type="ARBA" id="ARBA00047984"/>
    </source>
</evidence>
<dbReference type="GO" id="GO:0052170">
    <property type="term" value="P:symbiont-mediated suppression of host innate immune response"/>
    <property type="evidence" value="ECO:0007669"/>
    <property type="project" value="UniProtKB-KW"/>
</dbReference>
<dbReference type="SUPFAM" id="SSF56983">
    <property type="entry name" value="Viral glycoprotein, central and dimerisation domains"/>
    <property type="match status" value="1"/>
</dbReference>
<dbReference type="InterPro" id="IPR014001">
    <property type="entry name" value="Helicase_ATP-bd"/>
</dbReference>
<dbReference type="CDD" id="cd20761">
    <property type="entry name" value="capping_2-OMTase_Flaviviridae"/>
    <property type="match status" value="1"/>
</dbReference>
<feature type="binding site" evidence="67">
    <location>
        <position position="2968"/>
    </location>
    <ligand>
        <name>Zn(2+)</name>
        <dbReference type="ChEBI" id="CHEBI:29105"/>
        <label>1</label>
    </ligand>
</feature>
<keyword evidence="16" id="KW-0945">Host-virus interaction</keyword>
<dbReference type="InterPro" id="IPR027287">
    <property type="entry name" value="Flavi_E_Ig-like"/>
</dbReference>
<comment type="subunit">
    <text evidence="56">Homodimer; Homohexamer when secreted. Interacts with envelope protein E. NS1 interacts with NS4B. Interacts with host complement protein CFH; this interaction leads to the degradation of C3.</text>
</comment>
<evidence type="ECO:0000256" key="50">
    <source>
        <dbReference type="ARBA" id="ARBA00023296"/>
    </source>
</evidence>
<dbReference type="InterPro" id="IPR038345">
    <property type="entry name" value="Flavi_E_Stem/Anchor_dom_sf"/>
</dbReference>
<dbReference type="Gene3D" id="3.40.50.300">
    <property type="entry name" value="P-loop containing nucleotide triphosphate hydrolases"/>
    <property type="match status" value="2"/>
</dbReference>
<evidence type="ECO:0000256" key="64">
    <source>
        <dbReference type="PIRSR" id="PIRSR003817-1"/>
    </source>
</evidence>
<dbReference type="InterPro" id="IPR000208">
    <property type="entry name" value="Flavi_RdRp_fingers/palm"/>
</dbReference>
<dbReference type="EMBL" id="MK332106">
    <property type="protein sequence ID" value="QCC89295.1"/>
    <property type="molecule type" value="Genomic_RNA"/>
</dbReference>
<feature type="binding site" evidence="65">
    <location>
        <position position="2607"/>
    </location>
    <ligand>
        <name>S-adenosyl-L-methionine</name>
        <dbReference type="ChEBI" id="CHEBI:59789"/>
    </ligand>
</feature>
<organismHost>
    <name type="scientific">Culex</name>
    <dbReference type="NCBI Taxonomy" id="7174"/>
</organismHost>
<dbReference type="InterPro" id="IPR049486">
    <property type="entry name" value="NS3-hel_C_flaviviridae"/>
</dbReference>
<evidence type="ECO:0000256" key="42">
    <source>
        <dbReference type="ARBA" id="ARBA00023042"/>
    </source>
</evidence>
<evidence type="ECO:0000256" key="52">
    <source>
        <dbReference type="ARBA" id="ARBA00024468"/>
    </source>
</evidence>
<evidence type="ECO:0000259" key="70">
    <source>
        <dbReference type="PROSITE" id="PS50507"/>
    </source>
</evidence>
<comment type="function">
    <text evidence="61">Replicates the viral (+) and (-) RNA genome, and performs the capping of genomes in the cytoplasm. NS5 methylates viral RNA cap at guanine N-7 and ribose 2'-O positions. Besides its role in RNA genome replication, also prevents the establishment of cellular antiviral state by blocking the interferon-alpha/beta (IFN-alpha/beta) signaling pathway. Inhibits host TYK2 and STAT2 phosphorylation, thereby preventing activation of JAK-STAT signaling pathway.</text>
</comment>
<dbReference type="GO" id="GO:0017111">
    <property type="term" value="F:ribonucleoside triphosphate phosphatase activity"/>
    <property type="evidence" value="ECO:0007669"/>
    <property type="project" value="UniProtKB-EC"/>
</dbReference>
<evidence type="ECO:0000256" key="62">
    <source>
        <dbReference type="ARBA" id="ARBA00064331"/>
    </source>
</evidence>
<dbReference type="GO" id="GO:0005198">
    <property type="term" value="F:structural molecule activity"/>
    <property type="evidence" value="ECO:0007669"/>
    <property type="project" value="InterPro"/>
</dbReference>
<feature type="binding site" evidence="65">
    <location>
        <position position="2625"/>
    </location>
    <ligand>
        <name>S-adenosyl-L-methionine</name>
        <dbReference type="ChEBI" id="CHEBI:59789"/>
    </ligand>
</feature>
<dbReference type="GO" id="GO:0046872">
    <property type="term" value="F:metal ion binding"/>
    <property type="evidence" value="ECO:0007669"/>
    <property type="project" value="UniProtKB-KW"/>
</dbReference>
<evidence type="ECO:0000259" key="72">
    <source>
        <dbReference type="PROSITE" id="PS51194"/>
    </source>
</evidence>
<keyword evidence="27" id="KW-0547">Nucleotide-binding</keyword>
<evidence type="ECO:0000256" key="29">
    <source>
        <dbReference type="ARBA" id="ARBA00022804"/>
    </source>
</evidence>
<dbReference type="EMBL" id="MH932545">
    <property type="protein sequence ID" value="QCH00520.1"/>
    <property type="molecule type" value="Genomic_RNA"/>
</dbReference>
<dbReference type="Pfam" id="PF01003">
    <property type="entry name" value="Flavi_capsid"/>
    <property type="match status" value="1"/>
</dbReference>
<dbReference type="PROSITE" id="PS51527">
    <property type="entry name" value="FLAVIVIRUS_NS2B"/>
    <property type="match status" value="1"/>
</dbReference>
<feature type="active site" description="Charge relay system; for serine protease NS3 activity" evidence="64">
    <location>
        <position position="1573"/>
    </location>
</feature>
<evidence type="ECO:0000256" key="34">
    <source>
        <dbReference type="ARBA" id="ARBA00022840"/>
    </source>
</evidence>
<feature type="transmembrane region" description="Helical" evidence="69">
    <location>
        <begin position="739"/>
        <end position="760"/>
    </location>
</feature>
<comment type="function">
    <text evidence="55">Component of the viral RNA replication complex that functions in virion assembly and antagonizes the host alpha/beta interferon antiviral response.</text>
</comment>
<keyword evidence="15" id="KW-1048">Host nucleus</keyword>
<evidence type="ECO:0000259" key="73">
    <source>
        <dbReference type="PROSITE" id="PS51527"/>
    </source>
</evidence>
<dbReference type="GO" id="GO:0055036">
    <property type="term" value="C:virion membrane"/>
    <property type="evidence" value="ECO:0007669"/>
    <property type="project" value="UniProtKB-SubCell"/>
</dbReference>
<evidence type="ECO:0000256" key="56">
    <source>
        <dbReference type="ARBA" id="ARBA00046814"/>
    </source>
</evidence>
<organismHost>
    <name type="scientific">Aedes sp.</name>
    <dbReference type="NCBI Taxonomy" id="37951"/>
</organismHost>
<keyword evidence="20" id="KW-0507">mRNA processing</keyword>
<evidence type="ECO:0000256" key="55">
    <source>
        <dbReference type="ARBA" id="ARBA00035615"/>
    </source>
</evidence>
<evidence type="ECO:0000256" key="53">
    <source>
        <dbReference type="ARBA" id="ARBA00035609"/>
    </source>
</evidence>
<keyword evidence="34" id="KW-0067">ATP-binding</keyword>
<feature type="binding site" evidence="65">
    <location>
        <position position="2606"/>
    </location>
    <ligand>
        <name>S-adenosyl-L-methionine</name>
        <dbReference type="ChEBI" id="CHEBI:59789"/>
    </ligand>
</feature>
<dbReference type="GO" id="GO:0039654">
    <property type="term" value="P:fusion of virus membrane with host endosome membrane"/>
    <property type="evidence" value="ECO:0007669"/>
    <property type="project" value="UniProtKB-KW"/>
</dbReference>
<evidence type="ECO:0000256" key="9">
    <source>
        <dbReference type="ARBA" id="ARBA00022484"/>
    </source>
</evidence>
<dbReference type="GO" id="GO:0003968">
    <property type="term" value="F:RNA-directed RNA polymerase activity"/>
    <property type="evidence" value="ECO:0007669"/>
    <property type="project" value="UniProtKB-KW"/>
</dbReference>
<dbReference type="GO" id="GO:0039694">
    <property type="term" value="P:viral RNA genome replication"/>
    <property type="evidence" value="ECO:0007669"/>
    <property type="project" value="InterPro"/>
</dbReference>
<evidence type="ECO:0000256" key="33">
    <source>
        <dbReference type="ARBA" id="ARBA00022833"/>
    </source>
</evidence>
<dbReference type="Pfam" id="PF01728">
    <property type="entry name" value="FtsJ"/>
    <property type="match status" value="1"/>
</dbReference>
<evidence type="ECO:0000256" key="22">
    <source>
        <dbReference type="ARBA" id="ARBA00022679"/>
    </source>
</evidence>
<dbReference type="FunFam" id="3.40.50.150:FF:000105">
    <property type="entry name" value="Genome polyprotein"/>
    <property type="match status" value="1"/>
</dbReference>
<dbReference type="SUPFAM" id="SSF53335">
    <property type="entry name" value="S-adenosyl-L-methionine-dependent methyltransferases"/>
    <property type="match status" value="1"/>
</dbReference>
<dbReference type="PROSITE" id="PS50507">
    <property type="entry name" value="RDRP_SSRNA_POS"/>
    <property type="match status" value="1"/>
</dbReference>
<dbReference type="InterPro" id="IPR013756">
    <property type="entry name" value="GlyE_cen_dom_subdom2"/>
</dbReference>
<dbReference type="GO" id="GO:0046983">
    <property type="term" value="F:protein dimerization activity"/>
    <property type="evidence" value="ECO:0007669"/>
    <property type="project" value="InterPro"/>
</dbReference>
<feature type="transmembrane region" description="Helical" evidence="69">
    <location>
        <begin position="2219"/>
        <end position="2236"/>
    </location>
</feature>
<keyword evidence="24 69" id="KW-0812">Transmembrane</keyword>
<dbReference type="InterPro" id="IPR000752">
    <property type="entry name" value="Flavi_NS2A"/>
</dbReference>
<dbReference type="GO" id="GO:0003724">
    <property type="term" value="F:RNA helicase activity"/>
    <property type="evidence" value="ECO:0007669"/>
    <property type="project" value="UniProtKB-EC"/>
</dbReference>
<keyword evidence="21" id="KW-0645">Protease</keyword>
<dbReference type="Gene3D" id="1.10.260.90">
    <property type="match status" value="1"/>
</dbReference>
<feature type="disulfide bond" evidence="66">
    <location>
        <begin position="476"/>
        <end position="574"/>
    </location>
</feature>
<dbReference type="GO" id="GO:0005576">
    <property type="term" value="C:extracellular region"/>
    <property type="evidence" value="ECO:0007669"/>
    <property type="project" value="UniProtKB-SubCell"/>
</dbReference>
<evidence type="ECO:0000256" key="41">
    <source>
        <dbReference type="ARBA" id="ARBA00022989"/>
    </source>
</evidence>
<dbReference type="InterPro" id="IPR009003">
    <property type="entry name" value="Peptidase_S1_PA"/>
</dbReference>
<evidence type="ECO:0000256" key="21">
    <source>
        <dbReference type="ARBA" id="ARBA00022670"/>
    </source>
</evidence>
<keyword evidence="22" id="KW-0808">Transferase</keyword>
<organismHost>
    <name type="scientific">Psorophora</name>
    <dbReference type="NCBI Taxonomy" id="7182"/>
</organismHost>
<dbReference type="SUPFAM" id="SSF101257">
    <property type="entry name" value="Flavivirus capsid protein C"/>
    <property type="match status" value="1"/>
</dbReference>
<keyword evidence="48" id="KW-0922">Interferon antiviral system evasion</keyword>
<keyword evidence="33 67" id="KW-0862">Zinc</keyword>
<sequence length="3425" mass="378819">MSKKPGKSAAKRTVNMLKRLASVSPLKGAKKLFGELLSGKGAMRLILALMAFFRFAAIKPTLGLKKRWRSVNKTVAVKHLTNFKKELTTMLDSVNKRKEKKKSFSTALLWITMITAVAGLKISSHRGQPLLMVNKTDVSDAIPVPSVKGTNMCTIRALDVGYTCAYDTTYECPHLEVTMDPEDIDCWCTLESVYVNYGLCKQNHHVRRGRRAINIPHHGESHLENRATPWMDTTKTTKYLTKVENWVIRNPGYALVALATAWMLGSNTPQRVVFMIMMMLIAPAYSLNCLGISNRDFVEGLSGGTWVDIVLEGGSCVTVMAKDKPTLDIKLIRMEAKDLATVRSYCYQATVTDSSTEARCPTMGEAHNSKSLDASYVCKSSYVDRGWGNGCGLFGKGSIQTCVKFSCPGKATGKSIQRENLNYDVAVYVHGPASAAAHGNYTAQLTGKYAAKFSITPSAPTYTANLGEYGEATMECEPRAALDIDNYYVMSLNNKHWLVNRDWFHDLDLPWTGPATESWKNRESLIEFEEPHATRQTVVALGNQEGALHTALAGAIPVEVSSTTLTLNSGYLKCRLKLDKLKIKGTTYAMCKGTFAFAQTPVDTGHGTIVAELTYTGTDGPCKIPISMTADLRDMTPIGRLVTVNPIIPSSAKSQKILVELEPPFGSSFILVGQENNQIKYQWHKTGSTIGNALKTTWKGAQRFAVLGDTAWDFGSVGGIFNSIGKTIHGVFGTAFRSLFGGMSWVTQALMGALLLWLGISARERTVSLIMLSVGGILLFLAVNVHADTGCAIDMARRELKCGSGIFIHNDVETWRNNYKYHPLTPRGFAKVIQMSKDKGVCGIRSVGRLEHEMWEAIAPELNAIFEDNGVDLSVVVKGQTGIYKRAPKRLTETKDEMSFGWKNWGKSFIFSTETANSTFIVDGPESKECPTSDRAWNSLELEDFGFGIISTKIFLKVNEQRGNSCDSAVIGTAVKGNEAVHSDLGYWIESKKNESWQLERAVLGEVKSCTWPESHTLWGDGVEESDLIIPITLAGPKSHHNMRPGYKTQTKGPWHEETPLVIEFAECPGTTVTQEESCGGRGPSIRTTTASGRTIRDWCCKNCTLPPLRFMAGENCWYGMEVRPKRENEETLIKSKVSAGNGQTIEPFQLGILMAFVFTQEVLRRRWTANLALPTSALLMACFIFGGFTYLDLFRYFILVGAAFAEANSGGDVVHLAMIAAFNIQPVALVTTFFRKNWTNRENMILIIAAACTQMACMELKIELFHVMNSLSLAWMILKALTTGTTSTLAMPFLAALSPPMNWLGLDVVRCLLIMAGVAALISERRESLAKKKGALLISAALALTGAFSPLVLQGALMFTQSLGKRGWPASEVLTAVGMTFALAGSVARLDGGTMAIPLATMAILAVAYVLSGKSTDMWLERCADISWINEAEITGTSPRLDVELDSNGDFKMINDPGVPMWMWTCRMGLMAMAAYNPVLIPVSMAGYWMTVKIHKRGGVMWDVPAPKQFGKTELKPGVYRVMTMGILGRYQSGVGVMWDGVFHTMWHVTQGAALRNGEGRLNPTWGSVRDDLISYGGKWKLSATWNGSEEVQMIAVEPGKAAKNYQTKPGVFKTPAGEIGAITLDFPKGTSGSPIINKAGEIIGLYGNGLVLASGAYVSAITQGERQEEETPEAFTPDMLKKRRLTILDLHPGAGKTRRVIPQIVRECVKARLRTVILAPTRVVAAEMAEALRGLPIRYQTSAVKAEHSGNEIVDVMCHATLTQRLLTPAKVPNYNVFVMDEAHFTDPASIAARGYISTKVELGEAAAIFMTATPPGTTDPFPDSNAPIIDQEAEIPDRAWNSGFEWITEYTGKTVWFVPSVRMGNEIAMCLTKAGKKVIQLNRKSYDSEYQKCKGNDWDFVITTDISEMGANFGAHRVIDSRKCVKPVILDGDDRVLMNGPAPITPASAAQRRGRIGRDPTQSGDEYFYGGPTTTDDTGHAHWIEAKILLDNIQLQNGLVAQLYGPERDKVFTTDGEYRLRSEQKKNFVEFLRTGDLPVWLSYKVAEAGYAYTDRRWCFDGPANNTILEDNNEVEIWTRQGEKRILRPRWSDARVYCDNQALRSFKEFAAGKRSAGSVMEVMGRMPDYFWTKTLNAADNLYVLATANKGGRAHQAALEELPDTVETILLMTMMCVASLGMFALMVHRRGLGKTGLGTLVLATVTVLLWISDVPAPKIAGVLLIAFLLMIVLIPEPEKQRSQTDNHLAIFLVCVLLLIGAVSANEMGWLETTKKDIGKLFRSSGDTQEQSTWQSWAPEVRAATAWAGYAGLTVFLTPLFRHLITTQYVSFSLTAITAQASALFGLSAGYPFVGIDLAVGFLLLGCYGQYNLPTAVATGLLLLAHYGYMIPGWQAEAMRAAQKRTAAGVMKNAVVDGIVATDIPEVDTATPITEKKLGQILLILLCGASLLVKFDTMVLVEAGVLTTSAMATLIEGNANTVWNSTVAVGVCHLMRGAWLAGPSIGWTIVRNLENPKLKRGGGSAPTLGEIWKAQLNQLTREEFMAYRRDGILEVDRTQARRARQSGITTGGHPVSRGTAKLRWMVERGFVRPIGKVVDLGCGRGGWSYYCATLRHVQEVRGYTKGGPGHEEPVMMQSYGWNIVTMKSGVDVFYKPTESCDTLLCDIGESSSSVGVEEARTLRVLDMVEPWLRAANSFCIKVLCPYTPKVIERLERLQRAYGGGLVRVPLSRNSTHEMYWVSGASSNIINAVTVTSQILVQRMNKGCRHGPRYEEDVCLGSGTRAVATQASPSDHTKIKHRLERLRKEFSATWHIDLEHPYRTWHYHGSYEVQPTGSANSMVNGVVRLLSKPWDAITSVVTMAMTDTTPFGQQRVFKEKVDTRAPDPAVGVAQALDITTGWLWTFLARSKKPRMCTREEFIAKVNSNAALGAVFDEQNQWSTAREAVEDPAFWNLVDEERKAHLAGRCETCIYNMMGKREKKLGEFGKAKGSRAIWYMWLGARFLEFEALGFLNEDHWMSRENSLGGVEGQGLQKLGYILRDISHLEGGNMFADDTAGWDTRITRADLENEAKVMNMMDGEHKQLAQAIIELTYRHKVVKVMRPARGGKTVMDIISREDQRGSGQVVTYALNTFTNLAVQLVRCMEGEELLTESDVHGLSPKKKQAVRNWLIQNGRERLSRMAVSGDDCVVKPIDDRFASALHFLNGMAKLRKDTQEWKPSVGWSNWQEVPFCSHHFNELLMKDGRTIVVPCRSQDELVGRARVSPGSGWSLRETACLSKAYAQMWLLMYFHRRDLRLMANAICSAVPVDWVPTGRTTWSIHGKGEWMTTEDMLQVWNRVWIEDNEHMEDKTPITSWTDIPYIGKREDQWCGSLIGTRQRATWAENIYTPIMQIRNLIGDEKYVDCMVSQHRFETPSPVLFTGAI</sequence>
<dbReference type="Pfam" id="PF00869">
    <property type="entry name" value="Flavi_glycoprot"/>
    <property type="match status" value="1"/>
</dbReference>
<evidence type="ECO:0000256" key="36">
    <source>
        <dbReference type="ARBA" id="ARBA00022870"/>
    </source>
</evidence>
<dbReference type="InterPro" id="IPR047530">
    <property type="entry name" value="Flavi_RdRp"/>
</dbReference>
<keyword evidence="36" id="KW-1043">Host membrane</keyword>
<dbReference type="PIRSF" id="PIRSF003817">
    <property type="entry name" value="Gen_Poly_FLV"/>
    <property type="match status" value="1"/>
</dbReference>
<comment type="function">
    <text evidence="54">Regulates the ATPase activity of the NS3 helicase activity. NS4A allows NS3 helicase to conserve energy during unwinding.</text>
</comment>
<dbReference type="GO" id="GO:0044220">
    <property type="term" value="C:host cell perinuclear region of cytoplasm"/>
    <property type="evidence" value="ECO:0007669"/>
    <property type="project" value="UniProtKB-SubCell"/>
</dbReference>
<keyword evidence="30" id="KW-0347">Helicase</keyword>
<dbReference type="FunFam" id="3.30.70.2840:FF:000002">
    <property type="entry name" value="Genome polyprotein"/>
    <property type="match status" value="1"/>
</dbReference>
<dbReference type="InterPro" id="IPR013755">
    <property type="entry name" value="Flav_gly_cen_dom_subdom1"/>
</dbReference>
<dbReference type="InterPro" id="IPR046811">
    <property type="entry name" value="Flavi_NS5_thumb"/>
</dbReference>
<dbReference type="GO" id="GO:0044167">
    <property type="term" value="C:host cell endoplasmic reticulum membrane"/>
    <property type="evidence" value="ECO:0007669"/>
    <property type="project" value="UniProtKB-SubCell"/>
</dbReference>
<evidence type="ECO:0000256" key="49">
    <source>
        <dbReference type="ARBA" id="ARBA00023280"/>
    </source>
</evidence>
<comment type="function">
    <text evidence="53">May play a role in virus budding. Exerts cytotoxic effects by activating a mitochondrial apoptotic pathway through M ectodomain. May display a viroporin activity.</text>
</comment>
<feature type="transmembrane region" description="Helical" evidence="69">
    <location>
        <begin position="41"/>
        <end position="58"/>
    </location>
</feature>
<feature type="domain" description="Helicase ATP-binding" evidence="71">
    <location>
        <begin position="1679"/>
        <end position="1835"/>
    </location>
</feature>
<feature type="transmembrane region" description="Helical" evidence="69">
    <location>
        <begin position="1214"/>
        <end position="1235"/>
    </location>
</feature>
<feature type="binding site" evidence="65">
    <location>
        <position position="2739"/>
    </location>
    <ligand>
        <name>S-adenosyl-L-methionine</name>
        <dbReference type="ChEBI" id="CHEBI:59789"/>
    </ligand>
</feature>
<evidence type="ECO:0000313" key="77">
    <source>
        <dbReference type="EMBL" id="QCH00520.1"/>
    </source>
</evidence>
<keyword evidence="50" id="KW-1160">Virus entry into host cell</keyword>
<feature type="transmembrane region" description="Helical" evidence="69">
    <location>
        <begin position="2170"/>
        <end position="2189"/>
    </location>
</feature>
<feature type="binding site" evidence="67">
    <location>
        <position position="3252"/>
    </location>
    <ligand>
        <name>Zn(2+)</name>
        <dbReference type="ChEBI" id="CHEBI:29105"/>
        <label>2</label>
    </ligand>
</feature>
<dbReference type="SMART" id="SM00490">
    <property type="entry name" value="HELICc"/>
    <property type="match status" value="1"/>
</dbReference>
<dbReference type="InterPro" id="IPR014756">
    <property type="entry name" value="Ig_E-set"/>
</dbReference>
<dbReference type="SUPFAM" id="SSF50494">
    <property type="entry name" value="Trypsin-like serine proteases"/>
    <property type="match status" value="1"/>
</dbReference>
<evidence type="ECO:0000259" key="71">
    <source>
        <dbReference type="PROSITE" id="PS51192"/>
    </source>
</evidence>
<evidence type="ECO:0000256" key="1">
    <source>
        <dbReference type="ARBA" id="ARBA00003504"/>
    </source>
</evidence>
<proteinExistence type="predicted"/>
<dbReference type="SUPFAM" id="SSF56672">
    <property type="entry name" value="DNA/RNA polymerases"/>
    <property type="match status" value="1"/>
</dbReference>
<dbReference type="Gene3D" id="3.30.387.10">
    <property type="entry name" value="Viral Envelope Glycoprotein, domain 3"/>
    <property type="match status" value="1"/>
</dbReference>
<comment type="function">
    <text evidence="1">Functions as a signal peptide for NS4B and is required for the interferon antagonism activity of the latter.</text>
</comment>
<keyword evidence="10" id="KW-1168">Fusion of virus membrane with host membrane</keyword>
<feature type="domain" description="RdRp catalytic" evidence="70">
    <location>
        <begin position="3049"/>
        <end position="3201"/>
    </location>
</feature>
<evidence type="ECO:0000256" key="45">
    <source>
        <dbReference type="ARBA" id="ARBA00023180"/>
    </source>
</evidence>
<organismHost>
    <name type="scientific">Homo sapiens</name>
    <name type="common">Human</name>
    <dbReference type="NCBI Taxonomy" id="9606"/>
</organismHost>
<evidence type="ECO:0000256" key="26">
    <source>
        <dbReference type="ARBA" id="ARBA00022723"/>
    </source>
</evidence>
<feature type="transmembrane region" description="Helical" evidence="69">
    <location>
        <begin position="1172"/>
        <end position="1194"/>
    </location>
</feature>
<dbReference type="InterPro" id="IPR043502">
    <property type="entry name" value="DNA/RNA_pol_sf"/>
</dbReference>
<evidence type="ECO:0000256" key="69">
    <source>
        <dbReference type="SAM" id="Phobius"/>
    </source>
</evidence>
<feature type="binding site" evidence="67">
    <location>
        <position position="2971"/>
    </location>
    <ligand>
        <name>Zn(2+)</name>
        <dbReference type="ChEBI" id="CHEBI:29105"/>
        <label>1</label>
    </ligand>
</feature>
<dbReference type="InterPro" id="IPR027417">
    <property type="entry name" value="P-loop_NTPase"/>
</dbReference>
<keyword evidence="40" id="KW-1105">Inhibition of host STAT1 by virus</keyword>
<dbReference type="GO" id="GO:0019062">
    <property type="term" value="P:virion attachment to host cell"/>
    <property type="evidence" value="ECO:0007669"/>
    <property type="project" value="UniProtKB-KW"/>
</dbReference>
<feature type="disulfide bond" evidence="66">
    <location>
        <begin position="378"/>
        <end position="407"/>
    </location>
</feature>
<evidence type="ECO:0000256" key="54">
    <source>
        <dbReference type="ARBA" id="ARBA00035613"/>
    </source>
</evidence>
<evidence type="ECO:0000259" key="74">
    <source>
        <dbReference type="PROSITE" id="PS51528"/>
    </source>
</evidence>
<feature type="disulfide bond" evidence="66">
    <location>
        <begin position="360"/>
        <end position="391"/>
    </location>
</feature>
<keyword evidence="45" id="KW-0325">Glycoprotein</keyword>
<keyword evidence="28" id="KW-0378">Hydrolase</keyword>
<organism evidence="77">
    <name type="scientific">Ilheus virus</name>
    <name type="common">ILHV</name>
    <dbReference type="NCBI Taxonomy" id="59563"/>
    <lineage>
        <taxon>Viruses</taxon>
        <taxon>Riboviria</taxon>
        <taxon>Orthornavirae</taxon>
        <taxon>Kitrinoviricota</taxon>
        <taxon>Flasuviricetes</taxon>
        <taxon>Amarillovirales</taxon>
        <taxon>Flaviviridae</taxon>
        <taxon>Orthoflavivirus</taxon>
        <taxon>Orthoflavivirus ilheusense</taxon>
    </lineage>
</organism>
<dbReference type="Gene3D" id="3.40.50.150">
    <property type="entry name" value="Vaccinia Virus protein VP39"/>
    <property type="match status" value="1"/>
</dbReference>
<keyword evidence="41 69" id="KW-1133">Transmembrane helix</keyword>
<keyword evidence="43 69" id="KW-0472">Membrane</keyword>
<reference evidence="77" key="1">
    <citation type="submission" date="2018-09" db="EMBL/GenBank/DDBJ databases">
        <title>Use of a Pan-Flavivirus RT-qPCR Assay for Differential Diagnosis and Active Surveillance in Brazil.</title>
        <authorList>
            <person name="Cunha M.S."/>
            <person name="Costa A.C."/>
            <person name="Maiorca P.C."/>
        </authorList>
    </citation>
    <scope>NUCLEOTIDE SEQUENCE</scope>
    <source>
        <strain evidence="77">SPAR158517</strain>
    </source>
</reference>
<dbReference type="InterPro" id="IPR001850">
    <property type="entry name" value="Flavi_NS3_S7"/>
</dbReference>
<reference evidence="76" key="3">
    <citation type="journal article" date="2020" name="Acta Trop.">
        <title>Detection and characterization of Ilheus and Iguape virus genomes in historical mosquito samples from Southern Brazil.</title>
        <authorList>
            <person name="Cunha M.S."/>
            <person name="Luchs A."/>
            <person name="da Costa A.C."/>
            <person name="Ribeiro G.O."/>
            <person name="Dos Santos F.C.P."/>
            <person name="Nogueira J.S."/>
            <person name="Komninakis S.V."/>
            <person name="Marinho R.D.S.S."/>
            <person name="Witkin S.S."/>
            <person name="Villanova F."/>
            <person name="Deng X."/>
            <person name="Sabino E.C."/>
            <person name="Delwart E."/>
            <person name="Leal E."/>
            <person name="Nogueira M.L."/>
            <person name="Maiorka P.C."/>
        </authorList>
    </citation>
    <scope>NUCLEOTIDE SEQUENCE</scope>
    <source>
        <strain evidence="76">SPAR158517</strain>
    </source>
</reference>
<evidence type="ECO:0000256" key="4">
    <source>
        <dbReference type="ARBA" id="ARBA00004385"/>
    </source>
</evidence>
<keyword evidence="25" id="KW-0548">Nucleotidyltransferase</keyword>
<dbReference type="InterPro" id="IPR001157">
    <property type="entry name" value="Flavi_NS1"/>
</dbReference>
<name>A0A4D6TY20_ILHV</name>
<feature type="transmembrane region" description="Helical" evidence="69">
    <location>
        <begin position="1396"/>
        <end position="1413"/>
    </location>
</feature>
<feature type="binding site" evidence="65">
    <location>
        <position position="2652"/>
    </location>
    <ligand>
        <name>S-adenosyl-L-methionine</name>
        <dbReference type="ChEBI" id="CHEBI:59789"/>
    </ligand>
</feature>
<evidence type="ECO:0000256" key="14">
    <source>
        <dbReference type="ARBA" id="ARBA00022561"/>
    </source>
</evidence>
<dbReference type="GO" id="GO:0004482">
    <property type="term" value="F:mRNA 5'-cap (guanine-N7-)-methyltransferase activity"/>
    <property type="evidence" value="ECO:0007669"/>
    <property type="project" value="InterPro"/>
</dbReference>
<dbReference type="Pfam" id="PF02832">
    <property type="entry name" value="Flavi_glycop_C"/>
    <property type="match status" value="1"/>
</dbReference>
<dbReference type="Pfam" id="PF00948">
    <property type="entry name" value="Flavi_NS1"/>
    <property type="match status" value="1"/>
</dbReference>
<keyword evidence="42" id="KW-0506">mRNA capping</keyword>
<dbReference type="InterPro" id="IPR001528">
    <property type="entry name" value="Flavi_NS4B"/>
</dbReference>
<evidence type="ECO:0000256" key="47">
    <source>
        <dbReference type="ARBA" id="ARBA00023200"/>
    </source>
</evidence>
<keyword evidence="12" id="KW-0964">Secreted</keyword>
<dbReference type="Gene3D" id="1.10.8.970">
    <property type="entry name" value="Flavivirus envelope glycoprotein M-like"/>
    <property type="match status" value="1"/>
</dbReference>
<keyword evidence="23" id="KW-0949">S-adenosyl-L-methionine</keyword>
<feature type="region of interest" description="Disordered" evidence="68">
    <location>
        <begin position="1945"/>
        <end position="1970"/>
    </location>
</feature>
<evidence type="ECO:0000256" key="60">
    <source>
        <dbReference type="ARBA" id="ARBA00059019"/>
    </source>
</evidence>
<feature type="binding site" evidence="65">
    <location>
        <position position="2651"/>
    </location>
    <ligand>
        <name>S-adenosyl-L-methionine</name>
        <dbReference type="ChEBI" id="CHEBI:59789"/>
    </ligand>
</feature>
<feature type="transmembrane region" description="Helical" evidence="69">
    <location>
        <begin position="2371"/>
        <end position="2390"/>
    </location>
</feature>
<dbReference type="Gene3D" id="2.60.98.10">
    <property type="entry name" value="Tick-borne Encephalitis virus Glycoprotein, domain 1"/>
    <property type="match status" value="1"/>
</dbReference>
<dbReference type="SUPFAM" id="SSF81296">
    <property type="entry name" value="E set domains"/>
    <property type="match status" value="1"/>
</dbReference>
<feature type="disulfide bond" evidence="66">
    <location>
        <begin position="289"/>
        <end position="316"/>
    </location>
</feature>
<evidence type="ECO:0000313" key="76">
    <source>
        <dbReference type="EMBL" id="QCC89295.1"/>
    </source>
</evidence>
<evidence type="ECO:0000256" key="39">
    <source>
        <dbReference type="ARBA" id="ARBA00022953"/>
    </source>
</evidence>
<dbReference type="CDD" id="cd12149">
    <property type="entry name" value="Flavi_E_C"/>
    <property type="match status" value="1"/>
</dbReference>
<dbReference type="Gene3D" id="1.20.1280.260">
    <property type="match status" value="1"/>
</dbReference>
<reference evidence="76" key="2">
    <citation type="submission" date="2018-12" db="EMBL/GenBank/DDBJ databases">
        <authorList>
            <person name="Ribeiro G."/>
            <person name="Leal E."/>
        </authorList>
    </citation>
    <scope>NUCLEOTIDE SEQUENCE</scope>
    <source>
        <strain evidence="76">SPAR158517</strain>
    </source>
</reference>
<dbReference type="GO" id="GO:0019028">
    <property type="term" value="C:viral capsid"/>
    <property type="evidence" value="ECO:0007669"/>
    <property type="project" value="UniProtKB-KW"/>
</dbReference>
<dbReference type="SUPFAM" id="SSF52540">
    <property type="entry name" value="P-loop containing nucleoside triphosphate hydrolases"/>
    <property type="match status" value="2"/>
</dbReference>
<feature type="binding site" evidence="67">
    <location>
        <position position="2963"/>
    </location>
    <ligand>
        <name>Zn(2+)</name>
        <dbReference type="ChEBI" id="CHEBI:29105"/>
        <label>1</label>
    </ligand>
</feature>
<dbReference type="Gene3D" id="2.40.10.120">
    <property type="match status" value="2"/>
</dbReference>
<feature type="transmembrane region" description="Helical" evidence="69">
    <location>
        <begin position="272"/>
        <end position="292"/>
    </location>
</feature>
<evidence type="ECO:0000256" key="11">
    <source>
        <dbReference type="ARBA" id="ARBA00022510"/>
    </source>
</evidence>
<dbReference type="Pfam" id="PF01002">
    <property type="entry name" value="Flavi_NS2B"/>
    <property type="match status" value="1"/>
</dbReference>
<evidence type="ECO:0000259" key="75">
    <source>
        <dbReference type="PROSITE" id="PS51591"/>
    </source>
</evidence>
<feature type="transmembrane region" description="Helical" evidence="69">
    <location>
        <begin position="2441"/>
        <end position="2461"/>
    </location>
</feature>
<dbReference type="InterPro" id="IPR038688">
    <property type="entry name" value="Flavi_propep_sf"/>
</dbReference>
<dbReference type="InterPro" id="IPR026470">
    <property type="entry name" value="Flavi_E_Stem/Anchor_dom"/>
</dbReference>
<evidence type="ECO:0000256" key="35">
    <source>
        <dbReference type="ARBA" id="ARBA00022844"/>
    </source>
</evidence>
<feature type="binding site" evidence="65">
    <location>
        <position position="2576"/>
    </location>
    <ligand>
        <name>S-adenosyl-L-methionine</name>
        <dbReference type="ChEBI" id="CHEBI:59789"/>
    </ligand>
</feature>
<dbReference type="InterPro" id="IPR038302">
    <property type="entry name" value="Env_glycoprot_M_sf_flavivir"/>
</dbReference>
<dbReference type="Gene3D" id="1.10.10.930">
    <property type="match status" value="1"/>
</dbReference>
<evidence type="ECO:0000256" key="8">
    <source>
        <dbReference type="ARBA" id="ARBA00020107"/>
    </source>
</evidence>
<dbReference type="CDD" id="cd18806">
    <property type="entry name" value="SF2_C_viral"/>
    <property type="match status" value="1"/>
</dbReference>
<evidence type="ECO:0000256" key="43">
    <source>
        <dbReference type="ARBA" id="ARBA00023136"/>
    </source>
</evidence>
<keyword evidence="46" id="KW-1038">Host endoplasmic reticulum</keyword>
<evidence type="ECO:0000256" key="12">
    <source>
        <dbReference type="ARBA" id="ARBA00022525"/>
    </source>
</evidence>
<organismHost>
    <name type="scientific">Trichoprosopon</name>
    <dbReference type="NCBI Taxonomy" id="704162"/>
</organismHost>
<keyword evidence="31" id="KW-0720">Serine protease</keyword>
<dbReference type="Pfam" id="PF20907">
    <property type="entry name" value="Flav_NS3-hel_C"/>
    <property type="match status" value="1"/>
</dbReference>
<dbReference type="Pfam" id="PF01570">
    <property type="entry name" value="Flavi_propep"/>
    <property type="match status" value="1"/>
</dbReference>
<evidence type="ECO:0000256" key="31">
    <source>
        <dbReference type="ARBA" id="ARBA00022825"/>
    </source>
</evidence>
<keyword evidence="35" id="KW-0946">Virion</keyword>
<keyword evidence="49" id="KW-0899">Viral immunoevasion</keyword>
<evidence type="ECO:0000256" key="68">
    <source>
        <dbReference type="SAM" id="MobiDB-lite"/>
    </source>
</evidence>
<evidence type="ECO:0000256" key="28">
    <source>
        <dbReference type="ARBA" id="ARBA00022801"/>
    </source>
</evidence>
<dbReference type="NCBIfam" id="TIGR04240">
    <property type="entry name" value="flavi_E_stem"/>
    <property type="match status" value="1"/>
</dbReference>
<evidence type="ECO:0000256" key="16">
    <source>
        <dbReference type="ARBA" id="ARBA00022581"/>
    </source>
</evidence>
<evidence type="ECO:0000256" key="51">
    <source>
        <dbReference type="ARBA" id="ARBA00023443"/>
    </source>
</evidence>
<keyword evidence="29" id="KW-1161">Viral attachment to host cell</keyword>
<feature type="transmembrane region" description="Helical" evidence="69">
    <location>
        <begin position="1274"/>
        <end position="1298"/>
    </location>
</feature>
<evidence type="ECO:0000256" key="17">
    <source>
        <dbReference type="ARBA" id="ARBA00022595"/>
    </source>
</evidence>
<comment type="subunit">
    <text evidence="57">Homodimer; in the endoplasmic reticulum and Golgi. Interacts with protein prM. Interacts with non-structural protein 1.</text>
</comment>
<feature type="binding site" evidence="65">
    <location>
        <position position="2624"/>
    </location>
    <ligand>
        <name>S-adenosyl-L-methionine</name>
        <dbReference type="ChEBI" id="CHEBI:59789"/>
    </ligand>
</feature>
<dbReference type="GO" id="GO:0039564">
    <property type="term" value="P:symbiont-mediated suppression of host JAK-STAT cascade via inhibition of STAT2 activity"/>
    <property type="evidence" value="ECO:0007669"/>
    <property type="project" value="UniProtKB-KW"/>
</dbReference>
<organismHost>
    <name type="scientific">Sabethes</name>
    <dbReference type="NCBI Taxonomy" id="53551"/>
</organismHost>
<keyword evidence="14" id="KW-0167">Capsid protein</keyword>
<feature type="active site" description="Charge relay system; for serine protease NS3 activity" evidence="64">
    <location>
        <position position="1549"/>
    </location>
</feature>
<keyword evidence="18" id="KW-0489">Methyltransferase</keyword>
<dbReference type="SMART" id="SM00487">
    <property type="entry name" value="DEXDc"/>
    <property type="match status" value="1"/>
</dbReference>
<dbReference type="Pfam" id="PF00972">
    <property type="entry name" value="Flavi_NS5"/>
    <property type="match status" value="1"/>
</dbReference>
<keyword evidence="17" id="KW-1162">Viral penetration into host cytoplasm</keyword>
<organismHost>
    <name type="scientific">Ochlerotatus</name>
    <dbReference type="NCBI Taxonomy" id="190765"/>
</organismHost>
<evidence type="ECO:0000256" key="46">
    <source>
        <dbReference type="ARBA" id="ARBA00023184"/>
    </source>
</evidence>
<feature type="binding site" evidence="67">
    <location>
        <position position="3236"/>
    </location>
    <ligand>
        <name>Zn(2+)</name>
        <dbReference type="ChEBI" id="CHEBI:29105"/>
        <label>2</label>
    </ligand>
</feature>
<evidence type="ECO:0000256" key="19">
    <source>
        <dbReference type="ARBA" id="ARBA00022632"/>
    </source>
</evidence>
<dbReference type="GO" id="GO:0004483">
    <property type="term" value="F:methyltransferase cap1 activity"/>
    <property type="evidence" value="ECO:0007669"/>
    <property type="project" value="InterPro"/>
</dbReference>
<evidence type="ECO:0000256" key="20">
    <source>
        <dbReference type="ARBA" id="ARBA00022664"/>
    </source>
</evidence>
<evidence type="ECO:0000256" key="67">
    <source>
        <dbReference type="PIRSR" id="PIRSR003817-4"/>
    </source>
</evidence>
<organismHost>
    <name type="scientific">Aves</name>
    <name type="common">birds</name>
    <dbReference type="NCBI Taxonomy" id="8782"/>
</organismHost>
<dbReference type="GO" id="GO:0004252">
    <property type="term" value="F:serine-type endopeptidase activity"/>
    <property type="evidence" value="ECO:0007669"/>
    <property type="project" value="InterPro"/>
</dbReference>
<evidence type="ECO:0000256" key="58">
    <source>
        <dbReference type="ARBA" id="ARBA00047631"/>
    </source>
</evidence>
<feature type="domain" description="MRNA cap 0-1 NS5-type MT" evidence="75">
    <location>
        <begin position="2521"/>
        <end position="2785"/>
    </location>
</feature>
<keyword evidence="13" id="KW-0597">Phosphoprotein</keyword>
<comment type="catalytic activity">
    <reaction evidence="59">
        <text>ATP + H2O = ADP + phosphate + H(+)</text>
        <dbReference type="Rhea" id="RHEA:13065"/>
        <dbReference type="ChEBI" id="CHEBI:15377"/>
        <dbReference type="ChEBI" id="CHEBI:15378"/>
        <dbReference type="ChEBI" id="CHEBI:30616"/>
        <dbReference type="ChEBI" id="CHEBI:43474"/>
        <dbReference type="ChEBI" id="CHEBI:456216"/>
        <dbReference type="EC" id="3.6.4.13"/>
    </reaction>
</comment>
<comment type="subunit">
    <text evidence="62">Forms a heterodimer with NS2B. Interacts with non-structural protein 2A (via N-terminus). Interacts with NS4B. Interacts with unphosphorylated RNA-directed RNA polymerase NS5; this interaction stimulates RNA-directed RNA polymerase NS5 guanylyltransferase activity.</text>
</comment>
<evidence type="ECO:0000256" key="65">
    <source>
        <dbReference type="PIRSR" id="PIRSR003817-2"/>
    </source>
</evidence>
<dbReference type="GO" id="GO:0005524">
    <property type="term" value="F:ATP binding"/>
    <property type="evidence" value="ECO:0007669"/>
    <property type="project" value="UniProtKB-KW"/>
</dbReference>
<keyword evidence="19" id="KW-1090">Inhibition of host innate immune response by virus</keyword>
<feature type="domain" description="Helicase C-terminal" evidence="72">
    <location>
        <begin position="1846"/>
        <end position="2010"/>
    </location>
</feature>
<dbReference type="Pfam" id="PF07652">
    <property type="entry name" value="Flavi_DEAD"/>
    <property type="match status" value="1"/>
</dbReference>
<dbReference type="Gene3D" id="2.60.260.50">
    <property type="entry name" value="Flavivirus polyprotein propeptide domain"/>
    <property type="match status" value="1"/>
</dbReference>
<keyword evidence="11" id="KW-1170">Fusion of virus membrane with host endosomal membrane</keyword>
<dbReference type="CDD" id="cd23204">
    <property type="entry name" value="Flavivirus_RdRp"/>
    <property type="match status" value="1"/>
</dbReference>
<dbReference type="Pfam" id="PF01004">
    <property type="entry name" value="Flavi_M"/>
    <property type="match status" value="1"/>
</dbReference>
<dbReference type="PROSITE" id="PS51192">
    <property type="entry name" value="HELICASE_ATP_BIND_1"/>
    <property type="match status" value="1"/>
</dbReference>
<dbReference type="FunFam" id="3.30.70.2840:FF:000001">
    <property type="entry name" value="Genome polyprotein"/>
    <property type="match status" value="1"/>
</dbReference>
<dbReference type="Gene3D" id="3.30.70.2840">
    <property type="entry name" value="Flavivirus RNA-directed RNA polymerase, thumb domain"/>
    <property type="match status" value="3"/>
</dbReference>
<feature type="domain" description="Flavivirus NS2B" evidence="73">
    <location>
        <begin position="1368"/>
        <end position="1498"/>
    </location>
</feature>
<feature type="transmembrane region" description="Helical" evidence="69">
    <location>
        <begin position="2248"/>
        <end position="2265"/>
    </location>
</feature>
<comment type="function">
    <text evidence="60">Induces the formation of ER-derived membrane vesicles where the viral replication takes place. Inhibits interferon (IFN)-induced host STAT1 phosphorylation and nuclear translocation, thereby preventing the establishment of cellular antiviral state by blocking the IFN-alpha/beta pathway. Inhibits STAT2 translocation in the nucleus after IFN-alpha treatment.</text>
</comment>
<dbReference type="InterPro" id="IPR026490">
    <property type="entry name" value="mRNA_cap_0/1_MeTrfase"/>
</dbReference>
<feature type="domain" description="Peptidase S7" evidence="74">
    <location>
        <begin position="1499"/>
        <end position="1676"/>
    </location>
</feature>
<dbReference type="GO" id="GO:0006508">
    <property type="term" value="P:proteolysis"/>
    <property type="evidence" value="ECO:0007669"/>
    <property type="project" value="UniProtKB-KW"/>
</dbReference>
<evidence type="ECO:0000256" key="6">
    <source>
        <dbReference type="ARBA" id="ARBA00004461"/>
    </source>
</evidence>
<feature type="transmembrane region" description="Helical" evidence="69">
    <location>
        <begin position="2342"/>
        <end position="2365"/>
    </location>
</feature>
<dbReference type="FunFam" id="1.10.260.90:FF:000001">
    <property type="entry name" value="Genome polyprotein"/>
    <property type="match status" value="1"/>
</dbReference>
<dbReference type="Gene3D" id="2.60.40.350">
    <property type="match status" value="1"/>
</dbReference>
<dbReference type="GO" id="GO:0003725">
    <property type="term" value="F:double-stranded RNA binding"/>
    <property type="evidence" value="ECO:0007669"/>
    <property type="project" value="InterPro"/>
</dbReference>
<evidence type="ECO:0000256" key="63">
    <source>
        <dbReference type="ARBA" id="ARBA00064492"/>
    </source>
</evidence>
<keyword evidence="39" id="KW-0693">Viral RNA replication</keyword>
<dbReference type="InterPro" id="IPR002877">
    <property type="entry name" value="RNA_MeTrfase_FtsJ_dom"/>
</dbReference>
<dbReference type="Pfam" id="PF00949">
    <property type="entry name" value="Peptidase_S7"/>
    <property type="match status" value="1"/>
</dbReference>
<dbReference type="Gene3D" id="3.30.67.10">
    <property type="entry name" value="Viral Envelope Glycoprotein, domain 2"/>
    <property type="match status" value="1"/>
</dbReference>
<evidence type="ECO:0000256" key="32">
    <source>
        <dbReference type="ARBA" id="ARBA00022830"/>
    </source>
</evidence>
<evidence type="ECO:0000256" key="2">
    <source>
        <dbReference type="ARBA" id="ARBA00004147"/>
    </source>
</evidence>
<dbReference type="InterPro" id="IPR000487">
    <property type="entry name" value="Flavi_NS2B"/>
</dbReference>
<comment type="catalytic activity">
    <reaction evidence="58">
        <text>a ribonucleoside 5'-triphosphate + H2O = a ribonucleoside 5'-diphosphate + phosphate + H(+)</text>
        <dbReference type="Rhea" id="RHEA:23680"/>
        <dbReference type="ChEBI" id="CHEBI:15377"/>
        <dbReference type="ChEBI" id="CHEBI:15378"/>
        <dbReference type="ChEBI" id="CHEBI:43474"/>
        <dbReference type="ChEBI" id="CHEBI:57930"/>
        <dbReference type="ChEBI" id="CHEBI:61557"/>
        <dbReference type="EC" id="3.6.1.15"/>
    </reaction>
</comment>
<dbReference type="InterPro" id="IPR037172">
    <property type="entry name" value="Flavi_capsidC_sf"/>
</dbReference>
<dbReference type="PROSITE" id="PS51528">
    <property type="entry name" value="FLAVIVIRUS_NS3PRO"/>
    <property type="match status" value="1"/>
</dbReference>
<feature type="transmembrane region" description="Helical" evidence="69">
    <location>
        <begin position="766"/>
        <end position="787"/>
    </location>
</feature>
<dbReference type="FunFam" id="3.40.50.300:FF:000763">
    <property type="entry name" value="Genome polyprotein"/>
    <property type="match status" value="1"/>
</dbReference>
<dbReference type="InterPro" id="IPR007094">
    <property type="entry name" value="RNA-dir_pol_PSvirus"/>
</dbReference>
<evidence type="ECO:0000256" key="18">
    <source>
        <dbReference type="ARBA" id="ARBA00022603"/>
    </source>
</evidence>
<feature type="transmembrane region" description="Helical" evidence="69">
    <location>
        <begin position="1335"/>
        <end position="1360"/>
    </location>
</feature>